<dbReference type="EMBL" id="CP063164">
    <property type="protein sequence ID" value="QOR61591.1"/>
    <property type="molecule type" value="Genomic_DNA"/>
</dbReference>
<feature type="transmembrane region" description="Helical" evidence="1">
    <location>
        <begin position="90"/>
        <end position="107"/>
    </location>
</feature>
<evidence type="ECO:0000313" key="3">
    <source>
        <dbReference type="Proteomes" id="UP000595074"/>
    </source>
</evidence>
<feature type="transmembrane region" description="Helical" evidence="1">
    <location>
        <begin position="213"/>
        <end position="239"/>
    </location>
</feature>
<dbReference type="KEGG" id="sinu:IMZ28_09120"/>
<reference evidence="2 3" key="1">
    <citation type="submission" date="2020-10" db="EMBL/GenBank/DDBJ databases">
        <title>The genome of sulfurovum sp.</title>
        <authorList>
            <person name="Xie S."/>
            <person name="Shao Z."/>
            <person name="Jiang L."/>
        </authorList>
    </citation>
    <scope>NUCLEOTIDE SEQUENCE [LARGE SCALE GENOMIC DNA]</scope>
    <source>
        <strain evidence="2 3">ST-419</strain>
    </source>
</reference>
<gene>
    <name evidence="2" type="ORF">IMZ28_09120</name>
</gene>
<dbReference type="AlphaFoldDB" id="A0A7M1S3L5"/>
<feature type="transmembrane region" description="Helical" evidence="1">
    <location>
        <begin position="23"/>
        <end position="44"/>
    </location>
</feature>
<feature type="transmembrane region" description="Helical" evidence="1">
    <location>
        <begin position="119"/>
        <end position="138"/>
    </location>
</feature>
<evidence type="ECO:0000256" key="1">
    <source>
        <dbReference type="SAM" id="Phobius"/>
    </source>
</evidence>
<name>A0A7M1S3L5_9BACT</name>
<organism evidence="2 3">
    <name type="scientific">Sulfurovum indicum</name>
    <dbReference type="NCBI Taxonomy" id="2779528"/>
    <lineage>
        <taxon>Bacteria</taxon>
        <taxon>Pseudomonadati</taxon>
        <taxon>Campylobacterota</taxon>
        <taxon>Epsilonproteobacteria</taxon>
        <taxon>Campylobacterales</taxon>
        <taxon>Sulfurovaceae</taxon>
        <taxon>Sulfurovum</taxon>
    </lineage>
</organism>
<feature type="transmembrane region" description="Helical" evidence="1">
    <location>
        <begin position="186"/>
        <end position="207"/>
    </location>
</feature>
<keyword evidence="1" id="KW-0812">Transmembrane</keyword>
<keyword evidence="3" id="KW-1185">Reference proteome</keyword>
<protein>
    <submittedName>
        <fullName evidence="2">Uncharacterized protein</fullName>
    </submittedName>
</protein>
<feature type="transmembrane region" description="Helical" evidence="1">
    <location>
        <begin position="158"/>
        <end position="179"/>
    </location>
</feature>
<keyword evidence="1" id="KW-0472">Membrane</keyword>
<accession>A0A7M1S3L5</accession>
<sequence>MQKCKAQNIIPHRSYRRLKISKLHFFSELLVYFLFSAAAVYLYAKYLINTFSLYFKNVLLEANIDAATTVVDIFGFPVTLLKLSFVHTQPIYLFFILAGMVILFYILRIQRVIPYNIAMWLNFFILIFIVFLLYFIFLGGQFPYSFIEYFELYTTAHIGLMFFSFVITASAVALTPAAYWMKGMTLVLLVGYYMFYSLVRYALVVLLTSQLSIVMAPIMFFTLYLDFIFFVSAYSYFLYKSAVLFQKKDEEWKW</sequence>
<dbReference type="Proteomes" id="UP000595074">
    <property type="component" value="Chromosome"/>
</dbReference>
<dbReference type="RefSeq" id="WP_197548299.1">
    <property type="nucleotide sequence ID" value="NZ_CP063164.1"/>
</dbReference>
<evidence type="ECO:0000313" key="2">
    <source>
        <dbReference type="EMBL" id="QOR61591.1"/>
    </source>
</evidence>
<proteinExistence type="predicted"/>
<keyword evidence="1" id="KW-1133">Transmembrane helix</keyword>